<organism evidence="2 3">
    <name type="scientific">Moraxella lacunata</name>
    <dbReference type="NCBI Taxonomy" id="477"/>
    <lineage>
        <taxon>Bacteria</taxon>
        <taxon>Pseudomonadati</taxon>
        <taxon>Pseudomonadota</taxon>
        <taxon>Gammaproteobacteria</taxon>
        <taxon>Moraxellales</taxon>
        <taxon>Moraxellaceae</taxon>
        <taxon>Moraxella</taxon>
    </lineage>
</organism>
<dbReference type="RefSeq" id="WP_115008291.1">
    <property type="nucleotide sequence ID" value="NZ_UGQU01000003.1"/>
</dbReference>
<dbReference type="InterPro" id="IPR000835">
    <property type="entry name" value="HTH_MarR-typ"/>
</dbReference>
<accession>A0A378TTF4</accession>
<dbReference type="EMBL" id="UGQU01000003">
    <property type="protein sequence ID" value="STZ64036.1"/>
    <property type="molecule type" value="Genomic_DNA"/>
</dbReference>
<name>A0A378TTF4_MORLA</name>
<feature type="domain" description="HTH marR-type" evidence="1">
    <location>
        <begin position="24"/>
        <end position="124"/>
    </location>
</feature>
<sequence length="150" mass="17009">MSIANQKFQRAAQITSAIHQSYSDYAKKFNLNYNELVVLQGLFCEKNCTQTHICTTWALPKQTVHNICKKYIELGLIDVLDNPADKRTKLFALNAKGREFALPIIEPLLALEQACVAEFGETRTDDYLNIFNEFQEVIKKHIGADNATVV</sequence>
<dbReference type="InterPro" id="IPR036388">
    <property type="entry name" value="WH-like_DNA-bd_sf"/>
</dbReference>
<evidence type="ECO:0000313" key="2">
    <source>
        <dbReference type="EMBL" id="STZ64036.1"/>
    </source>
</evidence>
<dbReference type="Pfam" id="PF12802">
    <property type="entry name" value="MarR_2"/>
    <property type="match status" value="1"/>
</dbReference>
<dbReference type="SMART" id="SM00347">
    <property type="entry name" value="HTH_MARR"/>
    <property type="match status" value="1"/>
</dbReference>
<dbReference type="Proteomes" id="UP000254437">
    <property type="component" value="Unassembled WGS sequence"/>
</dbReference>
<dbReference type="AlphaFoldDB" id="A0A378TTF4"/>
<dbReference type="SUPFAM" id="SSF46785">
    <property type="entry name" value="Winged helix' DNA-binding domain"/>
    <property type="match status" value="1"/>
</dbReference>
<reference evidence="2 3" key="1">
    <citation type="submission" date="2018-06" db="EMBL/GenBank/DDBJ databases">
        <authorList>
            <consortium name="Pathogen Informatics"/>
            <person name="Doyle S."/>
        </authorList>
    </citation>
    <scope>NUCLEOTIDE SEQUENCE [LARGE SCALE GENOMIC DNA]</scope>
    <source>
        <strain evidence="2 3">NCTC10359</strain>
    </source>
</reference>
<evidence type="ECO:0000259" key="1">
    <source>
        <dbReference type="SMART" id="SM00347"/>
    </source>
</evidence>
<protein>
    <submittedName>
        <fullName evidence="2">MarR family</fullName>
    </submittedName>
</protein>
<gene>
    <name evidence="2" type="ORF">NCTC10359_02480</name>
</gene>
<proteinExistence type="predicted"/>
<dbReference type="Gene3D" id="1.10.10.10">
    <property type="entry name" value="Winged helix-like DNA-binding domain superfamily/Winged helix DNA-binding domain"/>
    <property type="match status" value="1"/>
</dbReference>
<dbReference type="GO" id="GO:0003700">
    <property type="term" value="F:DNA-binding transcription factor activity"/>
    <property type="evidence" value="ECO:0007669"/>
    <property type="project" value="InterPro"/>
</dbReference>
<dbReference type="InterPro" id="IPR036390">
    <property type="entry name" value="WH_DNA-bd_sf"/>
</dbReference>
<evidence type="ECO:0000313" key="3">
    <source>
        <dbReference type="Proteomes" id="UP000254437"/>
    </source>
</evidence>